<gene>
    <name evidence="1" type="ORF">PROFUN_12668</name>
</gene>
<reference evidence="1 2" key="1">
    <citation type="journal article" date="2018" name="Genome Biol. Evol.">
        <title>Multiple Roots of Fruiting Body Formation in Amoebozoa.</title>
        <authorList>
            <person name="Hillmann F."/>
            <person name="Forbes G."/>
            <person name="Novohradska S."/>
            <person name="Ferling I."/>
            <person name="Riege K."/>
            <person name="Groth M."/>
            <person name="Westermann M."/>
            <person name="Marz M."/>
            <person name="Spaller T."/>
            <person name="Winckler T."/>
            <person name="Schaap P."/>
            <person name="Glockner G."/>
        </authorList>
    </citation>
    <scope>NUCLEOTIDE SEQUENCE [LARGE SCALE GENOMIC DNA]</scope>
    <source>
        <strain evidence="1 2">Jena</strain>
    </source>
</reference>
<sequence>MKTQEYRNSNVLNAEQFTVMDYNLTLFCFPEKAIALPTELTGPMTWPISLNEILNLQQQLQSIHLRRRDKLIHRDSDVC</sequence>
<dbReference type="AlphaFoldDB" id="A0A2P6N705"/>
<accession>A0A2P6N705</accession>
<protein>
    <submittedName>
        <fullName evidence="1">Uncharacterized protein</fullName>
    </submittedName>
</protein>
<keyword evidence="2" id="KW-1185">Reference proteome</keyword>
<dbReference type="InParanoid" id="A0A2P6N705"/>
<evidence type="ECO:0000313" key="1">
    <source>
        <dbReference type="EMBL" id="PRP79734.1"/>
    </source>
</evidence>
<comment type="caution">
    <text evidence="1">The sequence shown here is derived from an EMBL/GenBank/DDBJ whole genome shotgun (WGS) entry which is preliminary data.</text>
</comment>
<evidence type="ECO:0000313" key="2">
    <source>
        <dbReference type="Proteomes" id="UP000241769"/>
    </source>
</evidence>
<proteinExistence type="predicted"/>
<name>A0A2P6N705_9EUKA</name>
<dbReference type="Proteomes" id="UP000241769">
    <property type="component" value="Unassembled WGS sequence"/>
</dbReference>
<dbReference type="EMBL" id="MDYQ01000173">
    <property type="protein sequence ID" value="PRP79734.1"/>
    <property type="molecule type" value="Genomic_DNA"/>
</dbReference>
<organism evidence="1 2">
    <name type="scientific">Planoprotostelium fungivorum</name>
    <dbReference type="NCBI Taxonomy" id="1890364"/>
    <lineage>
        <taxon>Eukaryota</taxon>
        <taxon>Amoebozoa</taxon>
        <taxon>Evosea</taxon>
        <taxon>Variosea</taxon>
        <taxon>Cavosteliida</taxon>
        <taxon>Cavosteliaceae</taxon>
        <taxon>Planoprotostelium</taxon>
    </lineage>
</organism>